<dbReference type="KEGG" id="this:HZT40_16760"/>
<feature type="signal peptide" evidence="1">
    <location>
        <begin position="1"/>
        <end position="24"/>
    </location>
</feature>
<evidence type="ECO:0000256" key="1">
    <source>
        <dbReference type="SAM" id="SignalP"/>
    </source>
</evidence>
<feature type="chain" id="PRO_5029504191" description="Secreted protein" evidence="1">
    <location>
        <begin position="25"/>
        <end position="135"/>
    </location>
</feature>
<organism evidence="2 3">
    <name type="scientific">Candidatus Thiothrix singaporensis</name>
    <dbReference type="NCBI Taxonomy" id="2799669"/>
    <lineage>
        <taxon>Bacteria</taxon>
        <taxon>Pseudomonadati</taxon>
        <taxon>Pseudomonadota</taxon>
        <taxon>Gammaproteobacteria</taxon>
        <taxon>Thiotrichales</taxon>
        <taxon>Thiotrichaceae</taxon>
        <taxon>Thiothrix</taxon>
    </lineage>
</organism>
<dbReference type="EMBL" id="CP059265">
    <property type="protein sequence ID" value="QLQ32970.1"/>
    <property type="molecule type" value="Genomic_DNA"/>
</dbReference>
<evidence type="ECO:0008006" key="4">
    <source>
        <dbReference type="Google" id="ProtNLM"/>
    </source>
</evidence>
<keyword evidence="1" id="KW-0732">Signal</keyword>
<gene>
    <name evidence="2" type="ORF">HZT40_16760</name>
</gene>
<keyword evidence="3" id="KW-1185">Reference proteome</keyword>
<evidence type="ECO:0000313" key="2">
    <source>
        <dbReference type="EMBL" id="QLQ32970.1"/>
    </source>
</evidence>
<dbReference type="Proteomes" id="UP000510621">
    <property type="component" value="Chromosome"/>
</dbReference>
<proteinExistence type="predicted"/>
<protein>
    <recommendedName>
        <fullName evidence="4">Secreted protein</fullName>
    </recommendedName>
</protein>
<evidence type="ECO:0000313" key="3">
    <source>
        <dbReference type="Proteomes" id="UP000510621"/>
    </source>
</evidence>
<name>A0A7L6AV03_9GAMM</name>
<accession>A0A7L6AV03</accession>
<sequence>MKIIKIPVYVSIVGLLATLPAAYANEIVTNCAQVTAESAGETDSTPNNMVGMNPVEDDESCAKVMIPLITAMRQTLPTRHWMLVVGRVTNWERMCSWENVWMRTAACCKVRRRLTILTQARLPMAIALPEMMRMA</sequence>
<reference evidence="2" key="1">
    <citation type="submission" date="2020-06" db="EMBL/GenBank/DDBJ databases">
        <title>Analysis procedures for assessing recovery of high quality, complete, closed genomes from Nanopore long read metagenome sequencing.</title>
        <authorList>
            <person name="Bessarab I."/>
            <person name="Arumugam K."/>
            <person name="Haryono M."/>
            <person name="Liu X."/>
            <person name="Roy S."/>
            <person name="Zuniga-Montanez R.E."/>
            <person name="Qiu G."/>
            <person name="Drautz-Moses D.I."/>
            <person name="Law Y.Y."/>
            <person name="Wuertz S."/>
            <person name="Lauro F.M."/>
            <person name="Huson D.H."/>
            <person name="Williams R.B."/>
        </authorList>
    </citation>
    <scope>NUCLEOTIDE SEQUENCE [LARGE SCALE GENOMIC DNA]</scope>
    <source>
        <strain evidence="2">SSD2</strain>
    </source>
</reference>
<dbReference type="AlphaFoldDB" id="A0A7L6AV03"/>